<organism evidence="2 3">
    <name type="scientific">Pleurodeles waltl</name>
    <name type="common">Iberian ribbed newt</name>
    <dbReference type="NCBI Taxonomy" id="8319"/>
    <lineage>
        <taxon>Eukaryota</taxon>
        <taxon>Metazoa</taxon>
        <taxon>Chordata</taxon>
        <taxon>Craniata</taxon>
        <taxon>Vertebrata</taxon>
        <taxon>Euteleostomi</taxon>
        <taxon>Amphibia</taxon>
        <taxon>Batrachia</taxon>
        <taxon>Caudata</taxon>
        <taxon>Salamandroidea</taxon>
        <taxon>Salamandridae</taxon>
        <taxon>Pleurodelinae</taxon>
        <taxon>Pleurodeles</taxon>
    </lineage>
</organism>
<proteinExistence type="predicted"/>
<comment type="caution">
    <text evidence="2">The sequence shown here is derived from an EMBL/GenBank/DDBJ whole genome shotgun (WGS) entry which is preliminary data.</text>
</comment>
<dbReference type="Proteomes" id="UP001066276">
    <property type="component" value="Chromosome 7"/>
</dbReference>
<sequence length="75" mass="8159">MWPWSRAAEPTTSHLQSATVTTCGPTQLRSVRSIGTALVKACSQPRPRSAPVVQHSAVPSRTLVQQRNVRGVLRV</sequence>
<keyword evidence="3" id="KW-1185">Reference proteome</keyword>
<dbReference type="AlphaFoldDB" id="A0AAV7P9A6"/>
<dbReference type="EMBL" id="JANPWB010000011">
    <property type="protein sequence ID" value="KAJ1123937.1"/>
    <property type="molecule type" value="Genomic_DNA"/>
</dbReference>
<reference evidence="2" key="1">
    <citation type="journal article" date="2022" name="bioRxiv">
        <title>Sequencing and chromosome-scale assembly of the giantPleurodeles waltlgenome.</title>
        <authorList>
            <person name="Brown T."/>
            <person name="Elewa A."/>
            <person name="Iarovenko S."/>
            <person name="Subramanian E."/>
            <person name="Araus A.J."/>
            <person name="Petzold A."/>
            <person name="Susuki M."/>
            <person name="Suzuki K.-i.T."/>
            <person name="Hayashi T."/>
            <person name="Toyoda A."/>
            <person name="Oliveira C."/>
            <person name="Osipova E."/>
            <person name="Leigh N.D."/>
            <person name="Simon A."/>
            <person name="Yun M.H."/>
        </authorList>
    </citation>
    <scope>NUCLEOTIDE SEQUENCE</scope>
    <source>
        <strain evidence="2">20211129_DDA</strain>
        <tissue evidence="2">Liver</tissue>
    </source>
</reference>
<evidence type="ECO:0000313" key="2">
    <source>
        <dbReference type="EMBL" id="KAJ1123937.1"/>
    </source>
</evidence>
<gene>
    <name evidence="2" type="ORF">NDU88_002404</name>
</gene>
<evidence type="ECO:0000256" key="1">
    <source>
        <dbReference type="SAM" id="MobiDB-lite"/>
    </source>
</evidence>
<protein>
    <submittedName>
        <fullName evidence="2">Uncharacterized protein</fullName>
    </submittedName>
</protein>
<feature type="compositionally biased region" description="Polar residues" evidence="1">
    <location>
        <begin position="10"/>
        <end position="20"/>
    </location>
</feature>
<accession>A0AAV7P9A6</accession>
<evidence type="ECO:0000313" key="3">
    <source>
        <dbReference type="Proteomes" id="UP001066276"/>
    </source>
</evidence>
<name>A0AAV7P9A6_PLEWA</name>
<feature type="region of interest" description="Disordered" evidence="1">
    <location>
        <begin position="1"/>
        <end position="20"/>
    </location>
</feature>